<dbReference type="KEGG" id="ccal:108628181"/>
<organism evidence="1 2">
    <name type="scientific">Ceratina calcarata</name>
    <dbReference type="NCBI Taxonomy" id="156304"/>
    <lineage>
        <taxon>Eukaryota</taxon>
        <taxon>Metazoa</taxon>
        <taxon>Ecdysozoa</taxon>
        <taxon>Arthropoda</taxon>
        <taxon>Hexapoda</taxon>
        <taxon>Insecta</taxon>
        <taxon>Pterygota</taxon>
        <taxon>Neoptera</taxon>
        <taxon>Endopterygota</taxon>
        <taxon>Hymenoptera</taxon>
        <taxon>Apocrita</taxon>
        <taxon>Aculeata</taxon>
        <taxon>Apoidea</taxon>
        <taxon>Anthophila</taxon>
        <taxon>Apidae</taxon>
        <taxon>Ceratina</taxon>
        <taxon>Zadontomerus</taxon>
    </lineage>
</organism>
<proteinExistence type="predicted"/>
<dbReference type="RefSeq" id="XP_017885421.1">
    <property type="nucleotide sequence ID" value="XM_018029932.1"/>
</dbReference>
<evidence type="ECO:0000313" key="1">
    <source>
        <dbReference type="Proteomes" id="UP000694925"/>
    </source>
</evidence>
<evidence type="ECO:0000313" key="2">
    <source>
        <dbReference type="RefSeq" id="XP_017885421.1"/>
    </source>
</evidence>
<dbReference type="PANTHER" id="PTHR22954">
    <property type="entry name" value="RETROVIRAL PROTEASE-RELATED"/>
    <property type="match status" value="1"/>
</dbReference>
<sequence length="229" mass="26801">MTDQGEPEEIWVEGVKLDVYIEEHKRRCRSIINAVVNVKKKGRASFTVAKLQSKLEEVKEQWKEALDRHKKIISIVGLSQRDRYDYFKRQYMDQLEEVEREVETRGFLCHELTELIPAPSIEQKTATPPLSAPVTVVEQAQRLPEIKIPRFNGDPTKWLNFRDLFTSLVTKHRKLTDAQRLQYLHSSLEGNALRTISNLGDDYFQVAWNILEKRFAKQRVLIKSLLAPW</sequence>
<dbReference type="PANTHER" id="PTHR22954:SF3">
    <property type="entry name" value="PROTEIN CBG08539"/>
    <property type="match status" value="1"/>
</dbReference>
<reference evidence="2" key="1">
    <citation type="submission" date="2025-08" db="UniProtKB">
        <authorList>
            <consortium name="RefSeq"/>
        </authorList>
    </citation>
    <scope>IDENTIFICATION</scope>
    <source>
        <tissue evidence="2">Whole body</tissue>
    </source>
</reference>
<dbReference type="Pfam" id="PF03564">
    <property type="entry name" value="DUF1759"/>
    <property type="match status" value="1"/>
</dbReference>
<dbReference type="InterPro" id="IPR005312">
    <property type="entry name" value="DUF1759"/>
</dbReference>
<dbReference type="AlphaFoldDB" id="A0AAJ7NAB2"/>
<name>A0AAJ7NAB2_9HYME</name>
<dbReference type="Proteomes" id="UP000694925">
    <property type="component" value="Unplaced"/>
</dbReference>
<keyword evidence="1" id="KW-1185">Reference proteome</keyword>
<dbReference type="GeneID" id="108628181"/>
<accession>A0AAJ7NAB2</accession>
<protein>
    <submittedName>
        <fullName evidence="2">Uncharacterized protein LOC108628181</fullName>
    </submittedName>
</protein>
<gene>
    <name evidence="2" type="primary">LOC108628181</name>
</gene>